<keyword evidence="2" id="KW-1185">Reference proteome</keyword>
<dbReference type="Proteomes" id="UP000218677">
    <property type="component" value="Unassembled WGS sequence"/>
</dbReference>
<proteinExistence type="predicted"/>
<reference evidence="2" key="1">
    <citation type="submission" date="2017-09" db="EMBL/GenBank/DDBJ databases">
        <authorList>
            <person name="Cho G.-S."/>
            <person name="Oguntoyinbo F.A."/>
            <person name="Cnockaert M."/>
            <person name="Kabisch J."/>
            <person name="Neve H."/>
            <person name="Bockelmann W."/>
            <person name="Wenning M."/>
            <person name="Franz C.M."/>
            <person name="Vandamme P."/>
        </authorList>
    </citation>
    <scope>NUCLEOTIDE SEQUENCE [LARGE SCALE GENOMIC DNA]</scope>
    <source>
        <strain evidence="2">MBT G8648</strain>
    </source>
</reference>
<comment type="caution">
    <text evidence="1">The sequence shown here is derived from an EMBL/GenBank/DDBJ whole genome shotgun (WGS) entry which is preliminary data.</text>
</comment>
<dbReference type="EMBL" id="NWUX01000012">
    <property type="protein sequence ID" value="PCF95139.1"/>
    <property type="molecule type" value="Genomic_DNA"/>
</dbReference>
<evidence type="ECO:0000313" key="2">
    <source>
        <dbReference type="Proteomes" id="UP000218677"/>
    </source>
</evidence>
<accession>A0A2A4HLA1</accession>
<dbReference type="RefSeq" id="WP_096652392.1">
    <property type="nucleotide sequence ID" value="NZ_NWUX01000012.1"/>
</dbReference>
<organism evidence="1 2">
    <name type="scientific">Vreelandella nigrificans</name>
    <dbReference type="NCBI Taxonomy" id="2042704"/>
    <lineage>
        <taxon>Bacteria</taxon>
        <taxon>Pseudomonadati</taxon>
        <taxon>Pseudomonadota</taxon>
        <taxon>Gammaproteobacteria</taxon>
        <taxon>Oceanospirillales</taxon>
        <taxon>Halomonadaceae</taxon>
        <taxon>Vreelandella</taxon>
    </lineage>
</organism>
<name>A0A2A4HLA1_9GAMM</name>
<evidence type="ECO:0000313" key="1">
    <source>
        <dbReference type="EMBL" id="PCF95139.1"/>
    </source>
</evidence>
<gene>
    <name evidence="1" type="ORF">CPA45_13810</name>
</gene>
<dbReference type="AlphaFoldDB" id="A0A2A4HLA1"/>
<sequence>MKGFIDPYALACQHPIVHTLYCPHRTIRTISWHAELTLAQFCNAEGLALPLTVDLAALPDFHNMLGQANHLAFGELHGHGRFAFPRRLIDDLDKRGQLEGFVTYYLGPDPSALRYQLATRRELQTQEDWEASRQQAAALRHWLAGEPPTGTAPIAIHEATV</sequence>
<protein>
    <submittedName>
        <fullName evidence="1">Uncharacterized protein</fullName>
    </submittedName>
</protein>